<protein>
    <recommendedName>
        <fullName evidence="1">PRC-barrel domain-containing protein</fullName>
    </recommendedName>
</protein>
<dbReference type="Gene3D" id="2.30.30.240">
    <property type="entry name" value="PRC-barrel domain"/>
    <property type="match status" value="1"/>
</dbReference>
<name>A0A2H0TV12_9BACT</name>
<organism evidence="2 3">
    <name type="scientific">Candidatus Magasanikbacteria bacterium CG10_big_fil_rev_8_21_14_0_10_42_10</name>
    <dbReference type="NCBI Taxonomy" id="1974649"/>
    <lineage>
        <taxon>Bacteria</taxon>
        <taxon>Candidatus Magasanikiibacteriota</taxon>
    </lineage>
</organism>
<dbReference type="Pfam" id="PF05239">
    <property type="entry name" value="PRC"/>
    <property type="match status" value="1"/>
</dbReference>
<gene>
    <name evidence="2" type="ORF">COU32_04415</name>
</gene>
<proteinExistence type="predicted"/>
<feature type="domain" description="PRC-barrel" evidence="1">
    <location>
        <begin position="3"/>
        <end position="69"/>
    </location>
</feature>
<accession>A0A2H0TV12</accession>
<dbReference type="SUPFAM" id="SSF50346">
    <property type="entry name" value="PRC-barrel domain"/>
    <property type="match status" value="1"/>
</dbReference>
<dbReference type="InterPro" id="IPR027275">
    <property type="entry name" value="PRC-brl_dom"/>
</dbReference>
<comment type="caution">
    <text evidence="2">The sequence shown here is derived from an EMBL/GenBank/DDBJ whole genome shotgun (WGS) entry which is preliminary data.</text>
</comment>
<sequence>MRISYKQLKKLSVETTLGIVLGSVDDIVLDIDAQHIVQYEVRHSLLSSKLYTISREQVVSITKEKMVVEDAVVPNAEQERGLNQLWKDSRLTSQKSLQEKYGE</sequence>
<evidence type="ECO:0000313" key="2">
    <source>
        <dbReference type="EMBL" id="PIR75985.1"/>
    </source>
</evidence>
<dbReference type="AlphaFoldDB" id="A0A2H0TV12"/>
<evidence type="ECO:0000259" key="1">
    <source>
        <dbReference type="Pfam" id="PF05239"/>
    </source>
</evidence>
<dbReference type="EMBL" id="PFBY01000047">
    <property type="protein sequence ID" value="PIR75985.1"/>
    <property type="molecule type" value="Genomic_DNA"/>
</dbReference>
<dbReference type="Proteomes" id="UP000231530">
    <property type="component" value="Unassembled WGS sequence"/>
</dbReference>
<evidence type="ECO:0000313" key="3">
    <source>
        <dbReference type="Proteomes" id="UP000231530"/>
    </source>
</evidence>
<dbReference type="InterPro" id="IPR011033">
    <property type="entry name" value="PRC_barrel-like_sf"/>
</dbReference>
<reference evidence="3" key="1">
    <citation type="submission" date="2017-09" db="EMBL/GenBank/DDBJ databases">
        <title>Depth-based differentiation of microbial function through sediment-hosted aquifers and enrichment of novel symbionts in the deep terrestrial subsurface.</title>
        <authorList>
            <person name="Probst A.J."/>
            <person name="Ladd B."/>
            <person name="Jarett J.K."/>
            <person name="Geller-Mcgrath D.E."/>
            <person name="Sieber C.M.K."/>
            <person name="Emerson J.B."/>
            <person name="Anantharaman K."/>
            <person name="Thomas B.C."/>
            <person name="Malmstrom R."/>
            <person name="Stieglmeier M."/>
            <person name="Klingl A."/>
            <person name="Woyke T."/>
            <person name="Ryan C.M."/>
            <person name="Banfield J.F."/>
        </authorList>
    </citation>
    <scope>NUCLEOTIDE SEQUENCE [LARGE SCALE GENOMIC DNA]</scope>
</reference>